<evidence type="ECO:0000256" key="11">
    <source>
        <dbReference type="ARBA" id="ARBA00022989"/>
    </source>
</evidence>
<evidence type="ECO:0000256" key="7">
    <source>
        <dbReference type="ARBA" id="ARBA00022692"/>
    </source>
</evidence>
<feature type="transmembrane region" description="Helical" evidence="14">
    <location>
        <begin position="163"/>
        <end position="183"/>
    </location>
</feature>
<keyword evidence="7 14" id="KW-0812">Transmembrane</keyword>
<keyword evidence="6" id="KW-0808">Transferase</keyword>
<dbReference type="InterPro" id="IPR011620">
    <property type="entry name" value="Sig_transdc_His_kinase_LytS_TM"/>
</dbReference>
<name>A0ABV6NGW6_9BACI</name>
<dbReference type="InterPro" id="IPR005467">
    <property type="entry name" value="His_kinase_dom"/>
</dbReference>
<keyword evidence="11 14" id="KW-1133">Transmembrane helix</keyword>
<keyword evidence="9" id="KW-0418">Kinase</keyword>
<gene>
    <name evidence="16" type="ORF">ACFFH4_13165</name>
</gene>
<proteinExistence type="predicted"/>
<evidence type="ECO:0000256" key="1">
    <source>
        <dbReference type="ARBA" id="ARBA00000085"/>
    </source>
</evidence>
<evidence type="ECO:0000256" key="3">
    <source>
        <dbReference type="ARBA" id="ARBA00012438"/>
    </source>
</evidence>
<evidence type="ECO:0000256" key="4">
    <source>
        <dbReference type="ARBA" id="ARBA00022475"/>
    </source>
</evidence>
<comment type="caution">
    <text evidence="16">The sequence shown here is derived from an EMBL/GenBank/DDBJ whole genome shotgun (WGS) entry which is preliminary data.</text>
</comment>
<accession>A0ABV6NGW6</accession>
<dbReference type="InterPro" id="IPR004358">
    <property type="entry name" value="Sig_transdc_His_kin-like_C"/>
</dbReference>
<keyword evidence="8" id="KW-0547">Nucleotide-binding</keyword>
<dbReference type="PANTHER" id="PTHR43065:SF46">
    <property type="entry name" value="C4-DICARBOXYLATE TRANSPORT SENSOR PROTEIN DCTB"/>
    <property type="match status" value="1"/>
</dbReference>
<keyword evidence="4" id="KW-1003">Cell membrane</keyword>
<evidence type="ECO:0000256" key="14">
    <source>
        <dbReference type="SAM" id="Phobius"/>
    </source>
</evidence>
<dbReference type="PRINTS" id="PR00344">
    <property type="entry name" value="BCTRLSENSOR"/>
</dbReference>
<feature type="transmembrane region" description="Helical" evidence="14">
    <location>
        <begin position="134"/>
        <end position="157"/>
    </location>
</feature>
<keyword evidence="17" id="KW-1185">Reference proteome</keyword>
<evidence type="ECO:0000256" key="9">
    <source>
        <dbReference type="ARBA" id="ARBA00022777"/>
    </source>
</evidence>
<keyword evidence="10 16" id="KW-0067">ATP-binding</keyword>
<dbReference type="Gene3D" id="1.10.287.130">
    <property type="match status" value="1"/>
</dbReference>
<evidence type="ECO:0000256" key="12">
    <source>
        <dbReference type="ARBA" id="ARBA00023012"/>
    </source>
</evidence>
<dbReference type="SUPFAM" id="SSF47384">
    <property type="entry name" value="Homodimeric domain of signal transducing histidine kinase"/>
    <property type="match status" value="1"/>
</dbReference>
<feature type="transmembrane region" description="Helical" evidence="14">
    <location>
        <begin position="70"/>
        <end position="91"/>
    </location>
</feature>
<dbReference type="RefSeq" id="WP_273840650.1">
    <property type="nucleotide sequence ID" value="NZ_JAQQWT010000002.1"/>
</dbReference>
<dbReference type="InterPro" id="IPR036097">
    <property type="entry name" value="HisK_dim/P_sf"/>
</dbReference>
<dbReference type="PANTHER" id="PTHR43065">
    <property type="entry name" value="SENSOR HISTIDINE KINASE"/>
    <property type="match status" value="1"/>
</dbReference>
<dbReference type="InterPro" id="IPR003661">
    <property type="entry name" value="HisK_dim/P_dom"/>
</dbReference>
<evidence type="ECO:0000256" key="6">
    <source>
        <dbReference type="ARBA" id="ARBA00022679"/>
    </source>
</evidence>
<dbReference type="InterPro" id="IPR036890">
    <property type="entry name" value="HATPase_C_sf"/>
</dbReference>
<evidence type="ECO:0000256" key="5">
    <source>
        <dbReference type="ARBA" id="ARBA00022553"/>
    </source>
</evidence>
<dbReference type="CDD" id="cd00082">
    <property type="entry name" value="HisKA"/>
    <property type="match status" value="1"/>
</dbReference>
<dbReference type="Gene3D" id="3.30.565.10">
    <property type="entry name" value="Histidine kinase-like ATPase, C-terminal domain"/>
    <property type="match status" value="1"/>
</dbReference>
<dbReference type="SMART" id="SM00388">
    <property type="entry name" value="HisKA"/>
    <property type="match status" value="1"/>
</dbReference>
<evidence type="ECO:0000256" key="13">
    <source>
        <dbReference type="ARBA" id="ARBA00023136"/>
    </source>
</evidence>
<dbReference type="PROSITE" id="PS50109">
    <property type="entry name" value="HIS_KIN"/>
    <property type="match status" value="1"/>
</dbReference>
<dbReference type="EMBL" id="JBHLTR010000017">
    <property type="protein sequence ID" value="MFC0560000.1"/>
    <property type="molecule type" value="Genomic_DNA"/>
</dbReference>
<evidence type="ECO:0000256" key="8">
    <source>
        <dbReference type="ARBA" id="ARBA00022741"/>
    </source>
</evidence>
<organism evidence="16 17">
    <name type="scientific">Halalkalibacter alkalisediminis</name>
    <dbReference type="NCBI Taxonomy" id="935616"/>
    <lineage>
        <taxon>Bacteria</taxon>
        <taxon>Bacillati</taxon>
        <taxon>Bacillota</taxon>
        <taxon>Bacilli</taxon>
        <taxon>Bacillales</taxon>
        <taxon>Bacillaceae</taxon>
        <taxon>Halalkalibacter</taxon>
    </lineage>
</organism>
<comment type="catalytic activity">
    <reaction evidence="1">
        <text>ATP + protein L-histidine = ADP + protein N-phospho-L-histidine.</text>
        <dbReference type="EC" id="2.7.13.3"/>
    </reaction>
</comment>
<evidence type="ECO:0000259" key="15">
    <source>
        <dbReference type="PROSITE" id="PS50109"/>
    </source>
</evidence>
<feature type="transmembrane region" description="Helical" evidence="14">
    <location>
        <begin position="97"/>
        <end position="122"/>
    </location>
</feature>
<dbReference type="InterPro" id="IPR003594">
    <property type="entry name" value="HATPase_dom"/>
</dbReference>
<evidence type="ECO:0000313" key="17">
    <source>
        <dbReference type="Proteomes" id="UP001589833"/>
    </source>
</evidence>
<feature type="transmembrane region" description="Helical" evidence="14">
    <location>
        <begin position="7"/>
        <end position="26"/>
    </location>
</feature>
<dbReference type="GO" id="GO:0005524">
    <property type="term" value="F:ATP binding"/>
    <property type="evidence" value="ECO:0007669"/>
    <property type="project" value="UniProtKB-KW"/>
</dbReference>
<dbReference type="SUPFAM" id="SSF55874">
    <property type="entry name" value="ATPase domain of HSP90 chaperone/DNA topoisomerase II/histidine kinase"/>
    <property type="match status" value="1"/>
</dbReference>
<dbReference type="Pfam" id="PF00512">
    <property type="entry name" value="HisKA"/>
    <property type="match status" value="1"/>
</dbReference>
<dbReference type="Pfam" id="PF07694">
    <property type="entry name" value="5TM-5TMR_LYT"/>
    <property type="match status" value="1"/>
</dbReference>
<feature type="domain" description="Histidine kinase" evidence="15">
    <location>
        <begin position="211"/>
        <end position="417"/>
    </location>
</feature>
<evidence type="ECO:0000313" key="16">
    <source>
        <dbReference type="EMBL" id="MFC0560000.1"/>
    </source>
</evidence>
<evidence type="ECO:0000256" key="10">
    <source>
        <dbReference type="ARBA" id="ARBA00022840"/>
    </source>
</evidence>
<feature type="transmembrane region" description="Helical" evidence="14">
    <location>
        <begin position="38"/>
        <end position="58"/>
    </location>
</feature>
<keyword evidence="5" id="KW-0597">Phosphoprotein</keyword>
<dbReference type="EC" id="2.7.13.3" evidence="3"/>
<comment type="subcellular location">
    <subcellularLocation>
        <location evidence="2">Cell membrane</location>
        <topology evidence="2">Multi-pass membrane protein</topology>
    </subcellularLocation>
</comment>
<protein>
    <recommendedName>
        <fullName evidence="3">histidine kinase</fullName>
        <ecNumber evidence="3">2.7.13.3</ecNumber>
    </recommendedName>
</protein>
<reference evidence="16 17" key="1">
    <citation type="submission" date="2024-09" db="EMBL/GenBank/DDBJ databases">
        <authorList>
            <person name="Sun Q."/>
            <person name="Mori K."/>
        </authorList>
    </citation>
    <scope>NUCLEOTIDE SEQUENCE [LARGE SCALE GENOMIC DNA]</scope>
    <source>
        <strain evidence="16 17">NCAIM B.02301</strain>
    </source>
</reference>
<sequence>MYDTIAILLLNLLFLCFFLLFIPLITDAEISRKTNINMNVIYIICAALAIISCISFPIQISDGFVFDLRLVATMVGSLYGGIPASIILFTVGITYRLIFGGMGALSSIFVSLVLMTIAILLYSRFIQSSKRRKLTIISMFSLFTGFLVLTTLTFINGLELDPIVTLIYVSLQVIAAIVIVYLTEFMREASLLRSKVMKAEKMEVVSHLASSISHEVRNPLTVVRGFLQMMMQGDLSKEKRDEFLTISISEIDRANLIIRDYLTFAKPKPENLEKFDVSEELSHLKDLISPLANMNSITIETKLESFIIEGERQLFQQCLLNIVKNCIEAMPDSGVLSIEVRNMESKVSIKISDTGIGMSEEQIARIGEPYFTTKGRNGTGLGMLSAIRIIEMMKGTMRISSELHKGTTFIISFPNTA</sequence>
<keyword evidence="12" id="KW-0902">Two-component regulatory system</keyword>
<dbReference type="SMART" id="SM00387">
    <property type="entry name" value="HATPase_c"/>
    <property type="match status" value="1"/>
</dbReference>
<keyword evidence="13 14" id="KW-0472">Membrane</keyword>
<dbReference type="Pfam" id="PF02518">
    <property type="entry name" value="HATPase_c"/>
    <property type="match status" value="1"/>
</dbReference>
<evidence type="ECO:0000256" key="2">
    <source>
        <dbReference type="ARBA" id="ARBA00004651"/>
    </source>
</evidence>
<dbReference type="Proteomes" id="UP001589833">
    <property type="component" value="Unassembled WGS sequence"/>
</dbReference>